<dbReference type="PROSITE" id="PS50102">
    <property type="entry name" value="RRM"/>
    <property type="match status" value="1"/>
</dbReference>
<keyword evidence="3" id="KW-0175">Coiled coil</keyword>
<feature type="coiled-coil region" evidence="3">
    <location>
        <begin position="127"/>
        <end position="154"/>
    </location>
</feature>
<evidence type="ECO:0000256" key="1">
    <source>
        <dbReference type="ARBA" id="ARBA00022884"/>
    </source>
</evidence>
<dbReference type="EMBL" id="GEBQ01030314">
    <property type="protein sequence ID" value="JAT09663.1"/>
    <property type="molecule type" value="Transcribed_RNA"/>
</dbReference>
<evidence type="ECO:0000259" key="4">
    <source>
        <dbReference type="PROSITE" id="PS50102"/>
    </source>
</evidence>
<dbReference type="PANTHER" id="PTHR21245">
    <property type="entry name" value="HETEROGENEOUS NUCLEAR RIBONUCLEOPROTEIN"/>
    <property type="match status" value="1"/>
</dbReference>
<evidence type="ECO:0000313" key="5">
    <source>
        <dbReference type="EMBL" id="JAT09663.1"/>
    </source>
</evidence>
<dbReference type="GO" id="GO:0003723">
    <property type="term" value="F:RNA binding"/>
    <property type="evidence" value="ECO:0007669"/>
    <property type="project" value="UniProtKB-UniRule"/>
</dbReference>
<evidence type="ECO:0000256" key="2">
    <source>
        <dbReference type="PROSITE-ProRule" id="PRU00176"/>
    </source>
</evidence>
<dbReference type="Gene3D" id="3.30.70.330">
    <property type="match status" value="1"/>
</dbReference>
<accession>A0A1B6KDY8</accession>
<evidence type="ECO:0000256" key="3">
    <source>
        <dbReference type="SAM" id="Coils"/>
    </source>
</evidence>
<protein>
    <recommendedName>
        <fullName evidence="4">RRM domain-containing protein</fullName>
    </recommendedName>
</protein>
<reference evidence="5" key="1">
    <citation type="submission" date="2015-11" db="EMBL/GenBank/DDBJ databases">
        <title>De novo transcriptome assembly of four potential Pierce s Disease insect vectors from Arizona vineyards.</title>
        <authorList>
            <person name="Tassone E.E."/>
        </authorList>
    </citation>
    <scope>NUCLEOTIDE SEQUENCE</scope>
</reference>
<name>A0A1B6KDY8_9HEMI</name>
<dbReference type="Pfam" id="PF00076">
    <property type="entry name" value="RRM_1"/>
    <property type="match status" value="1"/>
</dbReference>
<organism evidence="5">
    <name type="scientific">Graphocephala atropunctata</name>
    <dbReference type="NCBI Taxonomy" id="36148"/>
    <lineage>
        <taxon>Eukaryota</taxon>
        <taxon>Metazoa</taxon>
        <taxon>Ecdysozoa</taxon>
        <taxon>Arthropoda</taxon>
        <taxon>Hexapoda</taxon>
        <taxon>Insecta</taxon>
        <taxon>Pterygota</taxon>
        <taxon>Neoptera</taxon>
        <taxon>Paraneoptera</taxon>
        <taxon>Hemiptera</taxon>
        <taxon>Auchenorrhyncha</taxon>
        <taxon>Membracoidea</taxon>
        <taxon>Cicadellidae</taxon>
        <taxon>Cicadellinae</taxon>
        <taxon>Cicadellini</taxon>
        <taxon>Graphocephala</taxon>
    </lineage>
</organism>
<dbReference type="InterPro" id="IPR012677">
    <property type="entry name" value="Nucleotide-bd_a/b_plait_sf"/>
</dbReference>
<sequence length="191" mass="22006">RLMVDMVGKNRGFAFVRFYDPETAQTAVSLLNQKHIRPGRPIGVTMSTDHRTLILMCLEYDITAEKVYEFFNEAIPKAVLSVTGLRNAQPYFLLHMASHCVAAVVKRKQAEILPKSWGPCARIIWQHNEAVEKRNKLKKQKEAMRRMAEESKLMFSKENLERDRSLSLEYKKFQTSGNNKVADDKTLMVSN</sequence>
<feature type="non-terminal residue" evidence="5">
    <location>
        <position position="191"/>
    </location>
</feature>
<gene>
    <name evidence="5" type="ORF">g.55179</name>
</gene>
<feature type="non-terminal residue" evidence="5">
    <location>
        <position position="1"/>
    </location>
</feature>
<dbReference type="InterPro" id="IPR035979">
    <property type="entry name" value="RBD_domain_sf"/>
</dbReference>
<dbReference type="AlphaFoldDB" id="A0A1B6KDY8"/>
<dbReference type="InterPro" id="IPR000504">
    <property type="entry name" value="RRM_dom"/>
</dbReference>
<dbReference type="SUPFAM" id="SSF54928">
    <property type="entry name" value="RNA-binding domain, RBD"/>
    <property type="match status" value="1"/>
</dbReference>
<keyword evidence="1 2" id="KW-0694">RNA-binding</keyword>
<feature type="domain" description="RRM" evidence="4">
    <location>
        <begin position="1"/>
        <end position="49"/>
    </location>
</feature>
<proteinExistence type="predicted"/>